<dbReference type="Proteomes" id="UP000054630">
    <property type="component" value="Unassembled WGS sequence"/>
</dbReference>
<feature type="transmembrane region" description="Helical" evidence="1">
    <location>
        <begin position="15"/>
        <end position="40"/>
    </location>
</feature>
<dbReference type="EMBL" id="JYDL01000472">
    <property type="protein sequence ID" value="KRX12359.1"/>
    <property type="molecule type" value="Genomic_DNA"/>
</dbReference>
<reference evidence="2 3" key="1">
    <citation type="submission" date="2015-01" db="EMBL/GenBank/DDBJ databases">
        <title>Evolution of Trichinella species and genotypes.</title>
        <authorList>
            <person name="Korhonen P.K."/>
            <person name="Edoardo P."/>
            <person name="Giuseppe L.R."/>
            <person name="Gasser R.B."/>
        </authorList>
    </citation>
    <scope>NUCLEOTIDE SEQUENCE [LARGE SCALE GENOMIC DNA]</scope>
    <source>
        <strain evidence="2">ISS37</strain>
    </source>
</reference>
<evidence type="ECO:0000313" key="3">
    <source>
        <dbReference type="Proteomes" id="UP000054630"/>
    </source>
</evidence>
<protein>
    <submittedName>
        <fullName evidence="2">Uncharacterized protein</fullName>
    </submittedName>
</protein>
<keyword evidence="1" id="KW-0472">Membrane</keyword>
<keyword evidence="1" id="KW-1133">Transmembrane helix</keyword>
<name>A0A0V0RCX9_9BILA</name>
<keyword evidence="1" id="KW-0812">Transmembrane</keyword>
<accession>A0A0V0RCX9</accession>
<evidence type="ECO:0000313" key="2">
    <source>
        <dbReference type="EMBL" id="KRX12359.1"/>
    </source>
</evidence>
<proteinExistence type="predicted"/>
<evidence type="ECO:0000256" key="1">
    <source>
        <dbReference type="SAM" id="Phobius"/>
    </source>
</evidence>
<keyword evidence="3" id="KW-1185">Reference proteome</keyword>
<dbReference type="AlphaFoldDB" id="A0A0V0RCX9"/>
<organism evidence="2 3">
    <name type="scientific">Trichinella nelsoni</name>
    <dbReference type="NCBI Taxonomy" id="6336"/>
    <lineage>
        <taxon>Eukaryota</taxon>
        <taxon>Metazoa</taxon>
        <taxon>Ecdysozoa</taxon>
        <taxon>Nematoda</taxon>
        <taxon>Enoplea</taxon>
        <taxon>Dorylaimia</taxon>
        <taxon>Trichinellida</taxon>
        <taxon>Trichinellidae</taxon>
        <taxon>Trichinella</taxon>
    </lineage>
</organism>
<sequence>MGAYLTNFLFVMEDFLTYFLFVNIGVMGAFLTHFLFVNILGSWGPF</sequence>
<comment type="caution">
    <text evidence="2">The sequence shown here is derived from an EMBL/GenBank/DDBJ whole genome shotgun (WGS) entry which is preliminary data.</text>
</comment>
<gene>
    <name evidence="2" type="ORF">T07_13088</name>
</gene>